<dbReference type="InParanoid" id="Q0UVP3"/>
<evidence type="ECO:0000256" key="7">
    <source>
        <dbReference type="ARBA" id="ARBA00022786"/>
    </source>
</evidence>
<sequence length="433" mass="47957">MDPATARMALKLQLDDVDAILKAFPPNDINAAAMSEKVAFSMLREELVRKWQEVSGQYIAYNILKEENNNHAAFKRLLSEEQQAERDHDMACRLGGKPVPQRAPPPANRSANDQTTARQNEAINGPASALGKLRFDLSGTQIAAGLPKLPASLKRAAEEQLTLKIEKKAASESVMASKQATVEEVPDAEAPPRGTLEPGPSKTQKRVASLDPVVLRERDDGRTKRLRHDMEGGGVASRLYTAAATKSVLETEKAADKVSAVSRGTCSSCLDMHPMHDMLQLPCKDDDEPENHAYCRDCLQRLFQSSVTDPSHFPPRCCNRIIPLFSCTPFLTQPLIAKFVERREELGTSDRTYCSNNKCSKWVRPADIQANVGTCADCKEKTCATCKGKQHGGLCPEDKDVKELMSFAKEKRWQTCPNCKEMVELERGCYHIT</sequence>
<reference evidence="12" key="1">
    <citation type="journal article" date="2007" name="Plant Cell">
        <title>Dothideomycete-plant interactions illuminated by genome sequencing and EST analysis of the wheat pathogen Stagonospora nodorum.</title>
        <authorList>
            <person name="Hane J.K."/>
            <person name="Lowe R.G."/>
            <person name="Solomon P.S."/>
            <person name="Tan K.C."/>
            <person name="Schoch C.L."/>
            <person name="Spatafora J.W."/>
            <person name="Crous P.W."/>
            <person name="Kodira C."/>
            <person name="Birren B.W."/>
            <person name="Galagan J.E."/>
            <person name="Torriani S.F."/>
            <person name="McDonald B.A."/>
            <person name="Oliver R.P."/>
        </authorList>
    </citation>
    <scope>NUCLEOTIDE SEQUENCE [LARGE SCALE GENOMIC DNA]</scope>
    <source>
        <strain evidence="12">SN15 / ATCC MYA-4574 / FGSC 10173</strain>
    </source>
</reference>
<proteinExistence type="predicted"/>
<evidence type="ECO:0000313" key="11">
    <source>
        <dbReference type="EMBL" id="EAT87931.2"/>
    </source>
</evidence>
<keyword evidence="4" id="KW-0479">Metal-binding</keyword>
<feature type="compositionally biased region" description="Polar residues" evidence="9">
    <location>
        <begin position="109"/>
        <end position="118"/>
    </location>
</feature>
<dbReference type="AlphaFoldDB" id="Q0UVP3"/>
<dbReference type="EC" id="2.3.2.31" evidence="2"/>
<evidence type="ECO:0000256" key="1">
    <source>
        <dbReference type="ARBA" id="ARBA00001798"/>
    </source>
</evidence>
<dbReference type="InterPro" id="IPR044066">
    <property type="entry name" value="TRIAD_supradom"/>
</dbReference>
<evidence type="ECO:0000259" key="10">
    <source>
        <dbReference type="PROSITE" id="PS51873"/>
    </source>
</evidence>
<feature type="domain" description="RING-type" evidence="10">
    <location>
        <begin position="262"/>
        <end position="433"/>
    </location>
</feature>
<dbReference type="InterPro" id="IPR002867">
    <property type="entry name" value="IBR_dom"/>
</dbReference>
<evidence type="ECO:0000256" key="9">
    <source>
        <dbReference type="SAM" id="MobiDB-lite"/>
    </source>
</evidence>
<dbReference type="PROSITE" id="PS51873">
    <property type="entry name" value="TRIAD"/>
    <property type="match status" value="1"/>
</dbReference>
<feature type="compositionally biased region" description="Basic and acidic residues" evidence="9">
    <location>
        <begin position="82"/>
        <end position="91"/>
    </location>
</feature>
<dbReference type="Pfam" id="PF01485">
    <property type="entry name" value="IBR"/>
    <property type="match status" value="1"/>
</dbReference>
<accession>Q0UVP3</accession>
<evidence type="ECO:0000256" key="3">
    <source>
        <dbReference type="ARBA" id="ARBA00022679"/>
    </source>
</evidence>
<dbReference type="CDD" id="cd20335">
    <property type="entry name" value="BRcat_RBR"/>
    <property type="match status" value="1"/>
</dbReference>
<dbReference type="VEuPathDB" id="FungiDB:JI435_041710"/>
<feature type="region of interest" description="Disordered" evidence="9">
    <location>
        <begin position="82"/>
        <end position="118"/>
    </location>
</feature>
<feature type="region of interest" description="Disordered" evidence="9">
    <location>
        <begin position="176"/>
        <end position="207"/>
    </location>
</feature>
<dbReference type="Proteomes" id="UP000001055">
    <property type="component" value="Unassembled WGS sequence"/>
</dbReference>
<dbReference type="GO" id="GO:0008270">
    <property type="term" value="F:zinc ion binding"/>
    <property type="evidence" value="ECO:0007669"/>
    <property type="project" value="UniProtKB-KW"/>
</dbReference>
<dbReference type="PANTHER" id="PTHR11685">
    <property type="entry name" value="RBR FAMILY RING FINGER AND IBR DOMAIN-CONTAINING"/>
    <property type="match status" value="1"/>
</dbReference>
<dbReference type="SUPFAM" id="SSF57850">
    <property type="entry name" value="RING/U-box"/>
    <property type="match status" value="1"/>
</dbReference>
<protein>
    <recommendedName>
        <fullName evidence="2">RBR-type E3 ubiquitin transferase</fullName>
        <ecNumber evidence="2">2.3.2.31</ecNumber>
    </recommendedName>
</protein>
<evidence type="ECO:0000256" key="4">
    <source>
        <dbReference type="ARBA" id="ARBA00022723"/>
    </source>
</evidence>
<evidence type="ECO:0000256" key="2">
    <source>
        <dbReference type="ARBA" id="ARBA00012251"/>
    </source>
</evidence>
<organism evidence="11 12">
    <name type="scientific">Phaeosphaeria nodorum (strain SN15 / ATCC MYA-4574 / FGSC 10173)</name>
    <name type="common">Glume blotch fungus</name>
    <name type="synonym">Parastagonospora nodorum</name>
    <dbReference type="NCBI Taxonomy" id="321614"/>
    <lineage>
        <taxon>Eukaryota</taxon>
        <taxon>Fungi</taxon>
        <taxon>Dikarya</taxon>
        <taxon>Ascomycota</taxon>
        <taxon>Pezizomycotina</taxon>
        <taxon>Dothideomycetes</taxon>
        <taxon>Pleosporomycetidae</taxon>
        <taxon>Pleosporales</taxon>
        <taxon>Pleosporineae</taxon>
        <taxon>Phaeosphaeriaceae</taxon>
        <taxon>Parastagonospora</taxon>
    </lineage>
</organism>
<keyword evidence="6" id="KW-0863">Zinc-finger</keyword>
<evidence type="ECO:0000256" key="5">
    <source>
        <dbReference type="ARBA" id="ARBA00022737"/>
    </source>
</evidence>
<evidence type="ECO:0000256" key="6">
    <source>
        <dbReference type="ARBA" id="ARBA00022771"/>
    </source>
</evidence>
<keyword evidence="7" id="KW-0833">Ubl conjugation pathway</keyword>
<keyword evidence="5" id="KW-0677">Repeat</keyword>
<dbReference type="GO" id="GO:0016567">
    <property type="term" value="P:protein ubiquitination"/>
    <property type="evidence" value="ECO:0007669"/>
    <property type="project" value="InterPro"/>
</dbReference>
<comment type="catalytic activity">
    <reaction evidence="1">
        <text>[E2 ubiquitin-conjugating enzyme]-S-ubiquitinyl-L-cysteine + [acceptor protein]-L-lysine = [E2 ubiquitin-conjugating enzyme]-L-cysteine + [acceptor protein]-N(6)-ubiquitinyl-L-lysine.</text>
        <dbReference type="EC" id="2.3.2.31"/>
    </reaction>
</comment>
<keyword evidence="8" id="KW-0862">Zinc</keyword>
<evidence type="ECO:0000313" key="12">
    <source>
        <dbReference type="Proteomes" id="UP000001055"/>
    </source>
</evidence>
<dbReference type="InterPro" id="IPR031127">
    <property type="entry name" value="E3_UB_ligase_RBR"/>
</dbReference>
<name>Q0UVP3_PHANO</name>
<dbReference type="GeneID" id="5971463"/>
<evidence type="ECO:0000256" key="8">
    <source>
        <dbReference type="ARBA" id="ARBA00022833"/>
    </source>
</evidence>
<dbReference type="RefSeq" id="XP_001794595.1">
    <property type="nucleotide sequence ID" value="XM_001794543.1"/>
</dbReference>
<keyword evidence="3" id="KW-0808">Transferase</keyword>
<dbReference type="KEGG" id="pno:SNOG_04171"/>
<dbReference type="EMBL" id="CH445330">
    <property type="protein sequence ID" value="EAT87931.2"/>
    <property type="molecule type" value="Genomic_DNA"/>
</dbReference>
<dbReference type="GO" id="GO:0061630">
    <property type="term" value="F:ubiquitin protein ligase activity"/>
    <property type="evidence" value="ECO:0007669"/>
    <property type="project" value="UniProtKB-EC"/>
</dbReference>
<gene>
    <name evidence="11" type="ORF">SNOG_04171</name>
</gene>